<dbReference type="PANTHER" id="PTHR21321">
    <property type="entry name" value="PNAS-3 RELATED"/>
    <property type="match status" value="1"/>
</dbReference>
<dbReference type="CDD" id="cd05789">
    <property type="entry name" value="S1_Rrp4"/>
    <property type="match status" value="1"/>
</dbReference>
<dbReference type="SUPFAM" id="SSF50249">
    <property type="entry name" value="Nucleic acid-binding proteins"/>
    <property type="match status" value="1"/>
</dbReference>
<dbReference type="InterPro" id="IPR026699">
    <property type="entry name" value="Exosome_RNA_bind1/RRP40/RRP4"/>
</dbReference>
<dbReference type="GO" id="GO:0000467">
    <property type="term" value="P:exonucleolytic trimming to generate mature 3'-end of 5.8S rRNA from tricistronic rRNA transcript (SSU-rRNA, 5.8S rRNA, LSU-rRNA)"/>
    <property type="evidence" value="ECO:0007669"/>
    <property type="project" value="TreeGrafter"/>
</dbReference>
<dbReference type="Pfam" id="PF21266">
    <property type="entry name" value="S1_RRP4"/>
    <property type="match status" value="1"/>
</dbReference>
<dbReference type="InterPro" id="IPR036612">
    <property type="entry name" value="KH_dom_type_1_sf"/>
</dbReference>
<evidence type="ECO:0000313" key="5">
    <source>
        <dbReference type="Proteomes" id="UP001301350"/>
    </source>
</evidence>
<dbReference type="EMBL" id="JANCYW010000002">
    <property type="protein sequence ID" value="KAK4534583.1"/>
    <property type="molecule type" value="Genomic_DNA"/>
</dbReference>
<dbReference type="GO" id="GO:0071035">
    <property type="term" value="P:nuclear polyadenylation-dependent rRNA catabolic process"/>
    <property type="evidence" value="ECO:0007669"/>
    <property type="project" value="TreeGrafter"/>
</dbReference>
<dbReference type="PANTHER" id="PTHR21321:SF4">
    <property type="entry name" value="EXOSOME COMPLEX COMPONENT RRP4"/>
    <property type="match status" value="1"/>
</dbReference>
<evidence type="ECO:0000256" key="2">
    <source>
        <dbReference type="ARBA" id="ARBA00022884"/>
    </source>
</evidence>
<evidence type="ECO:0000313" key="4">
    <source>
        <dbReference type="EMBL" id="KAK4534583.1"/>
    </source>
</evidence>
<name>A0AAV9IQQ1_CYACA</name>
<keyword evidence="1" id="KW-0271">Exosome</keyword>
<dbReference type="GO" id="GO:0000177">
    <property type="term" value="C:cytoplasmic exosome (RNase complex)"/>
    <property type="evidence" value="ECO:0007669"/>
    <property type="project" value="TreeGrafter"/>
</dbReference>
<accession>A0AAV9IQQ1</accession>
<comment type="caution">
    <text evidence="4">The sequence shown here is derived from an EMBL/GenBank/DDBJ whole genome shotgun (WGS) entry which is preliminary data.</text>
</comment>
<dbReference type="Gene3D" id="2.40.50.100">
    <property type="match status" value="1"/>
</dbReference>
<dbReference type="GO" id="GO:0071051">
    <property type="term" value="P:poly(A)-dependent snoRNA 3'-end processing"/>
    <property type="evidence" value="ECO:0007669"/>
    <property type="project" value="TreeGrafter"/>
</dbReference>
<dbReference type="GO" id="GO:0034475">
    <property type="term" value="P:U4 snRNA 3'-end processing"/>
    <property type="evidence" value="ECO:0007669"/>
    <property type="project" value="TreeGrafter"/>
</dbReference>
<dbReference type="SUPFAM" id="SSF54791">
    <property type="entry name" value="Eukaryotic type KH-domain (KH-domain type I)"/>
    <property type="match status" value="1"/>
</dbReference>
<dbReference type="CDD" id="cd22525">
    <property type="entry name" value="KH-I_Rrp4_eukar"/>
    <property type="match status" value="1"/>
</dbReference>
<dbReference type="Gene3D" id="2.40.50.140">
    <property type="entry name" value="Nucleic acid-binding proteins"/>
    <property type="match status" value="1"/>
</dbReference>
<evidence type="ECO:0000256" key="1">
    <source>
        <dbReference type="ARBA" id="ARBA00022835"/>
    </source>
</evidence>
<dbReference type="GO" id="GO:0071034">
    <property type="term" value="P:CUT catabolic process"/>
    <property type="evidence" value="ECO:0007669"/>
    <property type="project" value="TreeGrafter"/>
</dbReference>
<dbReference type="AlphaFoldDB" id="A0AAV9IQQ1"/>
<feature type="domain" description="RRP4 S1" evidence="3">
    <location>
        <begin position="72"/>
        <end position="146"/>
    </location>
</feature>
<dbReference type="InterPro" id="IPR012340">
    <property type="entry name" value="NA-bd_OB-fold"/>
</dbReference>
<evidence type="ECO:0000259" key="3">
    <source>
        <dbReference type="Pfam" id="PF21266"/>
    </source>
</evidence>
<dbReference type="InterPro" id="IPR048565">
    <property type="entry name" value="S1_RRP4"/>
</dbReference>
<dbReference type="GO" id="GO:0003723">
    <property type="term" value="F:RNA binding"/>
    <property type="evidence" value="ECO:0007669"/>
    <property type="project" value="UniProtKB-KW"/>
</dbReference>
<protein>
    <recommendedName>
        <fullName evidence="3">RRP4 S1 domain-containing protein</fullName>
    </recommendedName>
</protein>
<keyword evidence="2" id="KW-0694">RNA-binding</keyword>
<proteinExistence type="predicted"/>
<gene>
    <name evidence="4" type="ORF">CDCA_CDCA02G0608</name>
</gene>
<dbReference type="GO" id="GO:0071038">
    <property type="term" value="P:TRAMP-dependent tRNA surveillance pathway"/>
    <property type="evidence" value="ECO:0007669"/>
    <property type="project" value="TreeGrafter"/>
</dbReference>
<keyword evidence="5" id="KW-1185">Reference proteome</keyword>
<dbReference type="SUPFAM" id="SSF110324">
    <property type="entry name" value="Ribosomal L27 protein-like"/>
    <property type="match status" value="1"/>
</dbReference>
<organism evidence="4 5">
    <name type="scientific">Cyanidium caldarium</name>
    <name type="common">Red alga</name>
    <dbReference type="NCBI Taxonomy" id="2771"/>
    <lineage>
        <taxon>Eukaryota</taxon>
        <taxon>Rhodophyta</taxon>
        <taxon>Bangiophyceae</taxon>
        <taxon>Cyanidiales</taxon>
        <taxon>Cyanidiaceae</taxon>
        <taxon>Cyanidium</taxon>
    </lineage>
</organism>
<dbReference type="Proteomes" id="UP001301350">
    <property type="component" value="Unassembled WGS sequence"/>
</dbReference>
<sequence length="304" mass="32818">MFTAPSATTRSLPSPAPLVLPGDAIHAPEVNTLRGHGTRQSAHDRASTLRATQAGVVERINKLVTVRALRGRYVPEVGDVVVGRVTQVQISSRRWRVDVQARQDAALLLSAIPLPGGVQRRRTPEDELNMRAVYAERDLISAEVQEVKADGTMMLHTRIQGRLGRLRQRGVLVAVCPAHIRRSTRHVVSLGYAGMAAVLGVNGYVWVYVESEATALDGGEDEEQEMAAEMPTDAAVGGVTAPSRPQALALCRVRNAILALDVSCFSISVESIRAVCRWSEAVPPADMLQPAFLERLQAQLAASA</sequence>
<dbReference type="GO" id="GO:0000176">
    <property type="term" value="C:nuclear exosome (RNase complex)"/>
    <property type="evidence" value="ECO:0007669"/>
    <property type="project" value="TreeGrafter"/>
</dbReference>
<reference evidence="4 5" key="1">
    <citation type="submission" date="2022-07" db="EMBL/GenBank/DDBJ databases">
        <title>Genome-wide signatures of adaptation to extreme environments.</title>
        <authorList>
            <person name="Cho C.H."/>
            <person name="Yoon H.S."/>
        </authorList>
    </citation>
    <scope>NUCLEOTIDE SEQUENCE [LARGE SCALE GENOMIC DNA]</scope>
    <source>
        <strain evidence="4 5">DBV 063 E5</strain>
    </source>
</reference>